<sequence length="1014" mass="108807">MNVRRTVVAAVLAATVALSLIPGSAATSAAPEAAAPVGAQATAPAGAPVPGYELAWSDEFEGVDADGKGLDEAEWHYRESEKAICSNSPDNVSVSEGLMHIALKREDRNGKEYTCGGVISKRTFGYGYYETRAQLWGDQGFHSAMWTTGLADYVPDTPKYKGPNNRVNEIDGFEVDSHKPDEFTQVSHWFVPHHVGNPGRPYTGPDSSDGYHTYGFEWTPTEVRYYIDGKLTQTLPKAGPHGLQNIWLTTLGYTSPVDETNLPGETTWDYFRYYAPVTSADDESADTVVVDNGDSAYTETGSWTDEITDGHREVFGYQDKEVRRSEDPGAAARWTPKLKSAQPYEVFVWNPSFLKTGHKAATYTVTHDGGASDVVLDQTEAGQQWVSLGSYRMTPGAGRGVSVTGGTSGSGVLRADAAKFVPSVVVDNGDDGYREQGTWRASDKVTGWRGTGTRWAGAAGSTARWTPELPKSTRYDVYAWVPDSAADNETVIATNTSRYTETGRWAASSLRGWDGTPTRTSNDTSATATWRPDLKEAGKYKVYAWSPTNPVSTTAARFTVTHAGGSDATDVDQTTGGNDWVELGEYEFAAGTEGHVTVSNAARANYLRTNVVKFVRVGAETPDPAAYTVAHAGGTTEVQADTSGGTDRWVRLGNFAFDAGSDGYVELGRGEGAQGLMHADAVKFLPTPEDDAGRPAAPQNPQAFVRPNASNGDSVLHVRWSPVQGDDVLGHHVYLDGRRITWKPVRRDAFRLYEMLAGQSHKVTMTSVDRSGNESAPSAPLSVKVPADTKPPAPAAGVTAEATNKGAVLYWEQSLEVDLHGYHVYVDGKRITDVPFGNPVDAHLRALGFPVEDLTNNTEHELAVTAVDQTGNESKPTPVRVTPLPMSVIGIEDPAYTEKGTWSGSSVAGWLGSKTRSTNDTSATATWRPDLGAAGSYEVFAWVPNHPNSTTGARYTVTHAGGTDAVDIGQTADGNRWVSLGTYAFAAGSTGDVTVSNGAGSSYLRTSYVKFVPK</sequence>
<evidence type="ECO:0000259" key="6">
    <source>
        <dbReference type="PROSITE" id="PS50853"/>
    </source>
</evidence>
<feature type="region of interest" description="Disordered" evidence="4">
    <location>
        <begin position="768"/>
        <end position="798"/>
    </location>
</feature>
<dbReference type="InterPro" id="IPR013320">
    <property type="entry name" value="ConA-like_dom_sf"/>
</dbReference>
<dbReference type="PROSITE" id="PS51762">
    <property type="entry name" value="GH16_2"/>
    <property type="match status" value="1"/>
</dbReference>
<evidence type="ECO:0000259" key="7">
    <source>
        <dbReference type="PROSITE" id="PS51762"/>
    </source>
</evidence>
<proteinExistence type="inferred from homology"/>
<dbReference type="PROSITE" id="PS50853">
    <property type="entry name" value="FN3"/>
    <property type="match status" value="1"/>
</dbReference>
<evidence type="ECO:0000256" key="4">
    <source>
        <dbReference type="SAM" id="MobiDB-lite"/>
    </source>
</evidence>
<evidence type="ECO:0000256" key="3">
    <source>
        <dbReference type="ARBA" id="ARBA00023326"/>
    </source>
</evidence>
<feature type="signal peptide" evidence="5">
    <location>
        <begin position="1"/>
        <end position="29"/>
    </location>
</feature>
<dbReference type="Proteomes" id="UP000481109">
    <property type="component" value="Unassembled WGS sequence"/>
</dbReference>
<keyword evidence="2" id="KW-0326">Glycosidase</keyword>
<feature type="domain" description="GH16" evidence="7">
    <location>
        <begin position="42"/>
        <end position="279"/>
    </location>
</feature>
<keyword evidence="8" id="KW-0378">Hydrolase</keyword>
<organism evidence="8 9">
    <name type="scientific">Streptomyces mesophilus</name>
    <dbReference type="NCBI Taxonomy" id="1775132"/>
    <lineage>
        <taxon>Bacteria</taxon>
        <taxon>Bacillati</taxon>
        <taxon>Actinomycetota</taxon>
        <taxon>Actinomycetes</taxon>
        <taxon>Kitasatosporales</taxon>
        <taxon>Streptomycetaceae</taxon>
        <taxon>Streptomyces</taxon>
    </lineage>
</organism>
<dbReference type="InterPro" id="IPR003961">
    <property type="entry name" value="FN3_dom"/>
</dbReference>
<dbReference type="SMART" id="SM00060">
    <property type="entry name" value="FN3"/>
    <property type="match status" value="2"/>
</dbReference>
<comment type="similarity">
    <text evidence="1">Belongs to the glycosyl hydrolase 16 family.</text>
</comment>
<evidence type="ECO:0000256" key="1">
    <source>
        <dbReference type="ARBA" id="ARBA00006865"/>
    </source>
</evidence>
<reference evidence="8 9" key="1">
    <citation type="submission" date="2020-02" db="EMBL/GenBank/DDBJ databases">
        <title>Whole-genome analyses of novel actinobacteria.</title>
        <authorList>
            <person name="Sahin N."/>
            <person name="Tokatli A."/>
        </authorList>
    </citation>
    <scope>NUCLEOTIDE SEQUENCE [LARGE SCALE GENOMIC DNA]</scope>
    <source>
        <strain evidence="8 9">YC504</strain>
    </source>
</reference>
<dbReference type="InterPro" id="IPR013783">
    <property type="entry name" value="Ig-like_fold"/>
</dbReference>
<dbReference type="SUPFAM" id="SSF49265">
    <property type="entry name" value="Fibronectin type III"/>
    <property type="match status" value="1"/>
</dbReference>
<dbReference type="InterPro" id="IPR000757">
    <property type="entry name" value="Beta-glucanase-like"/>
</dbReference>
<dbReference type="SUPFAM" id="SSF49899">
    <property type="entry name" value="Concanavalin A-like lectins/glucanases"/>
    <property type="match status" value="1"/>
</dbReference>
<feature type="domain" description="Fibronectin type-III" evidence="6">
    <location>
        <begin position="697"/>
        <end position="788"/>
    </location>
</feature>
<feature type="region of interest" description="Disordered" evidence="4">
    <location>
        <begin position="690"/>
        <end position="709"/>
    </location>
</feature>
<dbReference type="PANTHER" id="PTHR10963:SF55">
    <property type="entry name" value="GLYCOSIDE HYDROLASE FAMILY 16 PROTEIN"/>
    <property type="match status" value="1"/>
</dbReference>
<evidence type="ECO:0000256" key="5">
    <source>
        <dbReference type="SAM" id="SignalP"/>
    </source>
</evidence>
<comment type="caution">
    <text evidence="8">The sequence shown here is derived from an EMBL/GenBank/DDBJ whole genome shotgun (WGS) entry which is preliminary data.</text>
</comment>
<keyword evidence="5" id="KW-0732">Signal</keyword>
<dbReference type="InterPro" id="IPR033803">
    <property type="entry name" value="CBD-like_Golvesin-Xly"/>
</dbReference>
<keyword evidence="9" id="KW-1185">Reference proteome</keyword>
<dbReference type="Pfam" id="PF25275">
    <property type="entry name" value="Golvesin_C"/>
    <property type="match status" value="4"/>
</dbReference>
<protein>
    <submittedName>
        <fullName evidence="8">Family 16 glycosylhydrolase</fullName>
    </submittedName>
</protein>
<dbReference type="Pfam" id="PF00722">
    <property type="entry name" value="Glyco_hydro_16"/>
    <property type="match status" value="1"/>
</dbReference>
<dbReference type="Gene3D" id="2.60.120.200">
    <property type="match status" value="1"/>
</dbReference>
<keyword evidence="3" id="KW-0624">Polysaccharide degradation</keyword>
<dbReference type="PANTHER" id="PTHR10963">
    <property type="entry name" value="GLYCOSYL HYDROLASE-RELATED"/>
    <property type="match status" value="1"/>
</dbReference>
<feature type="chain" id="PRO_5039379473" evidence="5">
    <location>
        <begin position="30"/>
        <end position="1014"/>
    </location>
</feature>
<keyword evidence="3" id="KW-0119">Carbohydrate metabolism</keyword>
<dbReference type="InterPro" id="IPR036116">
    <property type="entry name" value="FN3_sf"/>
</dbReference>
<dbReference type="CDD" id="cd00413">
    <property type="entry name" value="Glyco_hydrolase_16"/>
    <property type="match status" value="1"/>
</dbReference>
<name>A0A6G4XG64_9ACTN</name>
<accession>A0A6G4XG64</accession>
<dbReference type="GO" id="GO:0004553">
    <property type="term" value="F:hydrolase activity, hydrolyzing O-glycosyl compounds"/>
    <property type="evidence" value="ECO:0007669"/>
    <property type="project" value="InterPro"/>
</dbReference>
<evidence type="ECO:0000313" key="9">
    <source>
        <dbReference type="Proteomes" id="UP000481109"/>
    </source>
</evidence>
<dbReference type="GO" id="GO:0000272">
    <property type="term" value="P:polysaccharide catabolic process"/>
    <property type="evidence" value="ECO:0007669"/>
    <property type="project" value="UniProtKB-KW"/>
</dbReference>
<dbReference type="InterPro" id="IPR006311">
    <property type="entry name" value="TAT_signal"/>
</dbReference>
<dbReference type="InterPro" id="IPR050546">
    <property type="entry name" value="Glycosyl_Hydrlase_16"/>
</dbReference>
<dbReference type="AlphaFoldDB" id="A0A6G4XG64"/>
<dbReference type="EMBL" id="JAAKZW010000038">
    <property type="protein sequence ID" value="NGO76535.1"/>
    <property type="molecule type" value="Genomic_DNA"/>
</dbReference>
<dbReference type="PROSITE" id="PS51318">
    <property type="entry name" value="TAT"/>
    <property type="match status" value="1"/>
</dbReference>
<evidence type="ECO:0000256" key="2">
    <source>
        <dbReference type="ARBA" id="ARBA00023295"/>
    </source>
</evidence>
<evidence type="ECO:0000313" key="8">
    <source>
        <dbReference type="EMBL" id="NGO76535.1"/>
    </source>
</evidence>
<dbReference type="Gene3D" id="2.60.40.10">
    <property type="entry name" value="Immunoglobulins"/>
    <property type="match status" value="2"/>
</dbReference>
<gene>
    <name evidence="8" type="ORF">G6045_12805</name>
</gene>
<dbReference type="RefSeq" id="WP_165332030.1">
    <property type="nucleotide sequence ID" value="NZ_JAAKZW010000038.1"/>
</dbReference>